<evidence type="ECO:0000313" key="3">
    <source>
        <dbReference type="Proteomes" id="UP000184529"/>
    </source>
</evidence>
<dbReference type="RefSeq" id="WP_072867648.1">
    <property type="nucleotide sequence ID" value="NZ_FQZM01000010.1"/>
</dbReference>
<accession>A0A1M6DN92</accession>
<proteinExistence type="predicted"/>
<dbReference type="InterPro" id="IPR014433">
    <property type="entry name" value="CooC"/>
</dbReference>
<dbReference type="Gene3D" id="3.40.50.300">
    <property type="entry name" value="P-loop containing nucleotide triphosphate hydrolases"/>
    <property type="match status" value="1"/>
</dbReference>
<dbReference type="Pfam" id="PF01656">
    <property type="entry name" value="CbiA"/>
    <property type="match status" value="1"/>
</dbReference>
<dbReference type="Proteomes" id="UP000184529">
    <property type="component" value="Unassembled WGS sequence"/>
</dbReference>
<dbReference type="GO" id="GO:0005829">
    <property type="term" value="C:cytosol"/>
    <property type="evidence" value="ECO:0007669"/>
    <property type="project" value="TreeGrafter"/>
</dbReference>
<dbReference type="GO" id="GO:0009898">
    <property type="term" value="C:cytoplasmic side of plasma membrane"/>
    <property type="evidence" value="ECO:0007669"/>
    <property type="project" value="TreeGrafter"/>
</dbReference>
<dbReference type="SUPFAM" id="SSF52540">
    <property type="entry name" value="P-loop containing nucleoside triphosphate hydrolases"/>
    <property type="match status" value="1"/>
</dbReference>
<dbReference type="InterPro" id="IPR050625">
    <property type="entry name" value="ParA/MinD_ATPase"/>
</dbReference>
<dbReference type="OrthoDB" id="9779073at2"/>
<dbReference type="PANTHER" id="PTHR43384">
    <property type="entry name" value="SEPTUM SITE-DETERMINING PROTEIN MIND HOMOLOG, CHLOROPLASTIC-RELATED"/>
    <property type="match status" value="1"/>
</dbReference>
<dbReference type="EMBL" id="FQZM01000010">
    <property type="protein sequence ID" value="SHI74589.1"/>
    <property type="molecule type" value="Genomic_DNA"/>
</dbReference>
<dbReference type="GO" id="GO:0005524">
    <property type="term" value="F:ATP binding"/>
    <property type="evidence" value="ECO:0007669"/>
    <property type="project" value="TreeGrafter"/>
</dbReference>
<dbReference type="InterPro" id="IPR027417">
    <property type="entry name" value="P-loop_NTPase"/>
</dbReference>
<dbReference type="AlphaFoldDB" id="A0A1M6DN92"/>
<protein>
    <submittedName>
        <fullName evidence="2">CO dehydrogenase maturation factor</fullName>
    </submittedName>
</protein>
<gene>
    <name evidence="2" type="ORF">SAMN02745219_00978</name>
</gene>
<feature type="domain" description="CobQ/CobB/MinD/ParA nucleotide binding" evidence="1">
    <location>
        <begin position="6"/>
        <end position="228"/>
    </location>
</feature>
<dbReference type="GO" id="GO:0016887">
    <property type="term" value="F:ATP hydrolysis activity"/>
    <property type="evidence" value="ECO:0007669"/>
    <property type="project" value="TreeGrafter"/>
</dbReference>
<dbReference type="PIRSF" id="PIRSF005647">
    <property type="entry name" value="CooC"/>
    <property type="match status" value="1"/>
</dbReference>
<organism evidence="2 3">
    <name type="scientific">Desulfofundulus thermosubterraneus DSM 16057</name>
    <dbReference type="NCBI Taxonomy" id="1121432"/>
    <lineage>
        <taxon>Bacteria</taxon>
        <taxon>Bacillati</taxon>
        <taxon>Bacillota</taxon>
        <taxon>Clostridia</taxon>
        <taxon>Eubacteriales</taxon>
        <taxon>Peptococcaceae</taxon>
        <taxon>Desulfofundulus</taxon>
    </lineage>
</organism>
<dbReference type="GO" id="GO:0051782">
    <property type="term" value="P:negative regulation of cell division"/>
    <property type="evidence" value="ECO:0007669"/>
    <property type="project" value="TreeGrafter"/>
</dbReference>
<evidence type="ECO:0000259" key="1">
    <source>
        <dbReference type="Pfam" id="PF01656"/>
    </source>
</evidence>
<keyword evidence="3" id="KW-1185">Reference proteome</keyword>
<sequence length="252" mass="27224">MAFTIAIAGKGGTGKTTLAALLIRQLIQAGKGPVLAVDADANANLHEALGIEVEDTIADIMARINNNLEPLPAGMTKDQYVAFRIHQSLAEGDEVDLLVMGGPEGPGCYCYVNNLVRGFMQELSNNYPFVVMDNEAGLEHLSRRTTQNVDILFVTSDASARGIRSAGRVKELVESLALEIKKMYLVVTKVSDGSVEALQEEIQKTGLELIGAVPQDEQVFQYDLQGRPLVELPNDSLVVAAVTEIMRKTAIL</sequence>
<evidence type="ECO:0000313" key="2">
    <source>
        <dbReference type="EMBL" id="SHI74589.1"/>
    </source>
</evidence>
<name>A0A1M6DN92_9FIRM</name>
<reference evidence="3" key="1">
    <citation type="submission" date="2016-11" db="EMBL/GenBank/DDBJ databases">
        <authorList>
            <person name="Varghese N."/>
            <person name="Submissions S."/>
        </authorList>
    </citation>
    <scope>NUCLEOTIDE SEQUENCE [LARGE SCALE GENOMIC DNA]</scope>
    <source>
        <strain evidence="3">DSM 16057</strain>
    </source>
</reference>
<dbReference type="CDD" id="cd02034">
    <property type="entry name" value="CooC1"/>
    <property type="match status" value="1"/>
</dbReference>
<dbReference type="InterPro" id="IPR002586">
    <property type="entry name" value="CobQ/CobB/MinD/ParA_Nub-bd_dom"/>
</dbReference>
<dbReference type="STRING" id="1121432.SAMN02745219_00978"/>
<dbReference type="PANTHER" id="PTHR43384:SF7">
    <property type="entry name" value="CARBON-MONOXIDE DEHYDROGENASE ACCESSORY PROTEIN"/>
    <property type="match status" value="1"/>
</dbReference>